<sequence length="261" mass="28181">MKIVRCSNESQPMPFWGIIEGDDVVGLRGAPFESIQPSGVRVSLSDVTLLAPCEPSKIVAGGANYRSHLAELGLPIPKHPMFFLKAPNTLIGHGQLVEHTEQTSQLEFEAELAIVLKKPLRKASPQEAKAAIFGYTCANDVTARDIQFRDNSLMHMPHAKSFDTFCPVGPWIETDIADPSQLAISSMLNGSVEQISSTSDMIFPVEEMISYFSHIMTLLPGDLILTGTPTTSGSLSVDDQIEITIEGIGTLSNKVVASVTA</sequence>
<comment type="similarity">
    <text evidence="2">Belongs to the FAH family.</text>
</comment>
<evidence type="ECO:0000259" key="6">
    <source>
        <dbReference type="Pfam" id="PF10370"/>
    </source>
</evidence>
<dbReference type="InterPro" id="IPR051121">
    <property type="entry name" value="FAH"/>
</dbReference>
<dbReference type="OrthoDB" id="9805307at2"/>
<evidence type="ECO:0000256" key="4">
    <source>
        <dbReference type="ARBA" id="ARBA00022801"/>
    </source>
</evidence>
<evidence type="ECO:0000256" key="2">
    <source>
        <dbReference type="ARBA" id="ARBA00010211"/>
    </source>
</evidence>
<organism evidence="7 8">
    <name type="scientific">Pollutimonas thiosulfatoxidans</name>
    <dbReference type="NCBI Taxonomy" id="2028345"/>
    <lineage>
        <taxon>Bacteria</taxon>
        <taxon>Pseudomonadati</taxon>
        <taxon>Pseudomonadota</taxon>
        <taxon>Betaproteobacteria</taxon>
        <taxon>Burkholderiales</taxon>
        <taxon>Alcaligenaceae</taxon>
        <taxon>Pollutimonas</taxon>
    </lineage>
</organism>
<dbReference type="PANTHER" id="PTHR42796:SF4">
    <property type="entry name" value="FUMARYLACETOACETATE HYDROLASE DOMAIN-CONTAINING PROTEIN 2A"/>
    <property type="match status" value="1"/>
</dbReference>
<dbReference type="RefSeq" id="WP_128355667.1">
    <property type="nucleotide sequence ID" value="NZ_CP022987.1"/>
</dbReference>
<accession>A0A410GEE6</accession>
<evidence type="ECO:0000313" key="7">
    <source>
        <dbReference type="EMBL" id="QAA94670.1"/>
    </source>
</evidence>
<dbReference type="PANTHER" id="PTHR42796">
    <property type="entry name" value="FUMARYLACETOACETATE HYDROLASE DOMAIN-CONTAINING PROTEIN 2A-RELATED"/>
    <property type="match status" value="1"/>
</dbReference>
<dbReference type="GO" id="GO:0016853">
    <property type="term" value="F:isomerase activity"/>
    <property type="evidence" value="ECO:0007669"/>
    <property type="project" value="UniProtKB-ARBA"/>
</dbReference>
<dbReference type="Proteomes" id="UP000283474">
    <property type="component" value="Chromosome"/>
</dbReference>
<dbReference type="AlphaFoldDB" id="A0A410GEE6"/>
<dbReference type="InterPro" id="IPR018833">
    <property type="entry name" value="Rv2993c-like_N"/>
</dbReference>
<evidence type="ECO:0000259" key="5">
    <source>
        <dbReference type="Pfam" id="PF01557"/>
    </source>
</evidence>
<evidence type="ECO:0000313" key="8">
    <source>
        <dbReference type="Proteomes" id="UP000283474"/>
    </source>
</evidence>
<dbReference type="InterPro" id="IPR036663">
    <property type="entry name" value="Fumarylacetoacetase_C_sf"/>
</dbReference>
<evidence type="ECO:0008006" key="9">
    <source>
        <dbReference type="Google" id="ProtNLM"/>
    </source>
</evidence>
<dbReference type="KEGG" id="pus:CKA81_13095"/>
<dbReference type="Pfam" id="PF01557">
    <property type="entry name" value="FAA_hydrolase"/>
    <property type="match status" value="1"/>
</dbReference>
<dbReference type="GO" id="GO:0046872">
    <property type="term" value="F:metal ion binding"/>
    <property type="evidence" value="ECO:0007669"/>
    <property type="project" value="UniProtKB-KW"/>
</dbReference>
<dbReference type="GO" id="GO:0019752">
    <property type="term" value="P:carboxylic acid metabolic process"/>
    <property type="evidence" value="ECO:0007669"/>
    <property type="project" value="UniProtKB-ARBA"/>
</dbReference>
<dbReference type="Gene3D" id="3.90.850.10">
    <property type="entry name" value="Fumarylacetoacetase-like, C-terminal domain"/>
    <property type="match status" value="1"/>
</dbReference>
<name>A0A410GEE6_9BURK</name>
<keyword evidence="4" id="KW-0378">Hydrolase</keyword>
<evidence type="ECO:0000256" key="1">
    <source>
        <dbReference type="ARBA" id="ARBA00001946"/>
    </source>
</evidence>
<feature type="domain" description="Rv2993c-like N-terminal" evidence="6">
    <location>
        <begin position="1"/>
        <end position="52"/>
    </location>
</feature>
<keyword evidence="3" id="KW-0479">Metal-binding</keyword>
<comment type="cofactor">
    <cofactor evidence="1">
        <name>Mg(2+)</name>
        <dbReference type="ChEBI" id="CHEBI:18420"/>
    </cofactor>
</comment>
<reference evidence="7 8" key="1">
    <citation type="submission" date="2017-08" db="EMBL/GenBank/DDBJ databases">
        <authorList>
            <person name="Park S.-J."/>
            <person name="Kim H."/>
        </authorList>
    </citation>
    <scope>NUCLEOTIDE SEQUENCE [LARGE SCALE GENOMIC DNA]</scope>
    <source>
        <strain evidence="8">ye3</strain>
    </source>
</reference>
<dbReference type="FunFam" id="3.90.850.10:FF:000002">
    <property type="entry name" value="2-hydroxyhepta-2,4-diene-1,7-dioate isomerase"/>
    <property type="match status" value="1"/>
</dbReference>
<feature type="domain" description="Fumarylacetoacetase-like C-terminal" evidence="5">
    <location>
        <begin position="57"/>
        <end position="256"/>
    </location>
</feature>
<dbReference type="Gene3D" id="2.30.30.370">
    <property type="entry name" value="FAH"/>
    <property type="match status" value="1"/>
</dbReference>
<evidence type="ECO:0000256" key="3">
    <source>
        <dbReference type="ARBA" id="ARBA00022723"/>
    </source>
</evidence>
<dbReference type="EMBL" id="CP022987">
    <property type="protein sequence ID" value="QAA94670.1"/>
    <property type="molecule type" value="Genomic_DNA"/>
</dbReference>
<dbReference type="Pfam" id="PF10370">
    <property type="entry name" value="Rv2993c-like_N"/>
    <property type="match status" value="1"/>
</dbReference>
<proteinExistence type="inferred from homology"/>
<keyword evidence="8" id="KW-1185">Reference proteome</keyword>
<protein>
    <recommendedName>
        <fullName evidence="9">2-hydroxyhepta-2,4-diene-1,7-dioate isomerase</fullName>
    </recommendedName>
</protein>
<dbReference type="InterPro" id="IPR011234">
    <property type="entry name" value="Fumarylacetoacetase-like_C"/>
</dbReference>
<dbReference type="GO" id="GO:0016787">
    <property type="term" value="F:hydrolase activity"/>
    <property type="evidence" value="ECO:0007669"/>
    <property type="project" value="UniProtKB-KW"/>
</dbReference>
<dbReference type="SUPFAM" id="SSF56529">
    <property type="entry name" value="FAH"/>
    <property type="match status" value="1"/>
</dbReference>
<gene>
    <name evidence="7" type="ORF">CKA81_13095</name>
</gene>